<reference evidence="1 2" key="1">
    <citation type="submission" date="2020-03" db="EMBL/GenBank/DDBJ databases">
        <title>Soil Listeria distribution.</title>
        <authorList>
            <person name="Liao J."/>
            <person name="Wiedmann M."/>
        </authorList>
    </citation>
    <scope>NUCLEOTIDE SEQUENCE [LARGE SCALE GENOMIC DNA]</scope>
    <source>
        <strain evidence="1 2">FSL L7-1427</strain>
    </source>
</reference>
<protein>
    <submittedName>
        <fullName evidence="1">SMI1/KNR4 family protein</fullName>
    </submittedName>
</protein>
<name>A0A841ZYW1_9LIST</name>
<proteinExistence type="predicted"/>
<accession>A0A841ZYW1</accession>
<comment type="caution">
    <text evidence="1">The sequence shown here is derived from an EMBL/GenBank/DDBJ whole genome shotgun (WGS) entry which is preliminary data.</text>
</comment>
<evidence type="ECO:0000313" key="2">
    <source>
        <dbReference type="Proteomes" id="UP000586951"/>
    </source>
</evidence>
<organism evidence="1 2">
    <name type="scientific">Listeria booriae</name>
    <dbReference type="NCBI Taxonomy" id="1552123"/>
    <lineage>
        <taxon>Bacteria</taxon>
        <taxon>Bacillati</taxon>
        <taxon>Bacillota</taxon>
        <taxon>Bacilli</taxon>
        <taxon>Bacillales</taxon>
        <taxon>Listeriaceae</taxon>
        <taxon>Listeria</taxon>
    </lineage>
</organism>
<evidence type="ECO:0000313" key="1">
    <source>
        <dbReference type="EMBL" id="MBC1565450.1"/>
    </source>
</evidence>
<dbReference type="Proteomes" id="UP000586951">
    <property type="component" value="Unassembled WGS sequence"/>
</dbReference>
<gene>
    <name evidence="1" type="ORF">HB907_08530</name>
</gene>
<dbReference type="AlphaFoldDB" id="A0A841ZYW1"/>
<dbReference type="RefSeq" id="WP_185417609.1">
    <property type="nucleotide sequence ID" value="NZ_JAARRU010000002.1"/>
</dbReference>
<dbReference type="EMBL" id="JAARRU010000002">
    <property type="protein sequence ID" value="MBC1565450.1"/>
    <property type="molecule type" value="Genomic_DNA"/>
</dbReference>
<sequence>MVDKVKFLNQYTFKQSLEVALVDINDVGEDMVPVSWKEIFKNDTWDLKIKYLVQLWENTVGNDLRNTIAYLNRHLRDIELMRLGEKYFILYSIESSKTGELLFYVGGNPLEKNFKNQEELFNDWAKIPETLKNFYESLHDGFYYFPSRSMGLDAVENVTYLGEDDWEIVEEMEQPLEIQLESSYGFFSNGMGRYVVVDANDCDNDKATLWSASSLPKYDLKFWNVVDEWIVIGFN</sequence>